<name>A0A2T0W7E1_9LACT</name>
<dbReference type="RefSeq" id="WP_106193120.1">
    <property type="nucleotide sequence ID" value="NZ_PVTO01000010.1"/>
</dbReference>
<dbReference type="PROSITE" id="PS51257">
    <property type="entry name" value="PROKAR_LIPOPROTEIN"/>
    <property type="match status" value="1"/>
</dbReference>
<comment type="caution">
    <text evidence="3">The sequence shown here is derived from an EMBL/GenBank/DDBJ whole genome shotgun (WGS) entry which is preliminary data.</text>
</comment>
<protein>
    <recommendedName>
        <fullName evidence="2">Bacterial Ig-like domain-containing protein</fullName>
    </recommendedName>
</protein>
<dbReference type="OrthoDB" id="2168231at2"/>
<dbReference type="Pfam" id="PF20251">
    <property type="entry name" value="Big_14"/>
    <property type="match status" value="1"/>
</dbReference>
<evidence type="ECO:0000313" key="3">
    <source>
        <dbReference type="EMBL" id="PRY82628.1"/>
    </source>
</evidence>
<sequence length="156" mass="18133">MIRLLTIMGCLFLLTSCSTSDLETVPHNSVVVDDELQDIVLFTFNQADRFSRSEMAHGVSLELTNQSSLLLETDFELTLDYFDDGWTPLESVDFFTRTHAYSLERNHRIRQTVYTDHFNNELESGRYRIRVDYSLKDEDNVEQGTYSIGAVFWLID</sequence>
<organism evidence="3 4">
    <name type="scientific">Alkalibacterium olivapovliticus</name>
    <dbReference type="NCBI Taxonomy" id="99907"/>
    <lineage>
        <taxon>Bacteria</taxon>
        <taxon>Bacillati</taxon>
        <taxon>Bacillota</taxon>
        <taxon>Bacilli</taxon>
        <taxon>Lactobacillales</taxon>
        <taxon>Carnobacteriaceae</taxon>
        <taxon>Alkalibacterium</taxon>
    </lineage>
</organism>
<evidence type="ECO:0000313" key="4">
    <source>
        <dbReference type="Proteomes" id="UP000238205"/>
    </source>
</evidence>
<proteinExistence type="predicted"/>
<evidence type="ECO:0000256" key="1">
    <source>
        <dbReference type="SAM" id="SignalP"/>
    </source>
</evidence>
<dbReference type="InterPro" id="IPR046878">
    <property type="entry name" value="Big_14"/>
</dbReference>
<dbReference type="AlphaFoldDB" id="A0A2T0W7E1"/>
<dbReference type="EMBL" id="PVTO01000010">
    <property type="protein sequence ID" value="PRY82628.1"/>
    <property type="molecule type" value="Genomic_DNA"/>
</dbReference>
<gene>
    <name evidence="3" type="ORF">CLV38_11089</name>
</gene>
<accession>A0A2T0W7E1</accession>
<evidence type="ECO:0000259" key="2">
    <source>
        <dbReference type="Pfam" id="PF20251"/>
    </source>
</evidence>
<keyword evidence="1" id="KW-0732">Signal</keyword>
<feature type="chain" id="PRO_5015481924" description="Bacterial Ig-like domain-containing protein" evidence="1">
    <location>
        <begin position="21"/>
        <end position="156"/>
    </location>
</feature>
<feature type="signal peptide" evidence="1">
    <location>
        <begin position="1"/>
        <end position="20"/>
    </location>
</feature>
<feature type="domain" description="Bacterial Ig-like" evidence="2">
    <location>
        <begin position="58"/>
        <end position="133"/>
    </location>
</feature>
<reference evidence="3 4" key="1">
    <citation type="submission" date="2018-03" db="EMBL/GenBank/DDBJ databases">
        <title>Genomic Encyclopedia of Archaeal and Bacterial Type Strains, Phase II (KMG-II): from individual species to whole genera.</title>
        <authorList>
            <person name="Goeker M."/>
        </authorList>
    </citation>
    <scope>NUCLEOTIDE SEQUENCE [LARGE SCALE GENOMIC DNA]</scope>
    <source>
        <strain evidence="3 4">DSM 13175</strain>
    </source>
</reference>
<dbReference type="Proteomes" id="UP000238205">
    <property type="component" value="Unassembled WGS sequence"/>
</dbReference>
<keyword evidence="4" id="KW-1185">Reference proteome</keyword>